<evidence type="ECO:0000313" key="2">
    <source>
        <dbReference type="EMBL" id="QDV82410.1"/>
    </source>
</evidence>
<feature type="region of interest" description="Disordered" evidence="1">
    <location>
        <begin position="282"/>
        <end position="304"/>
    </location>
</feature>
<dbReference type="EMBL" id="CP036432">
    <property type="protein sequence ID" value="QDV82410.1"/>
    <property type="molecule type" value="Genomic_DNA"/>
</dbReference>
<feature type="region of interest" description="Disordered" evidence="1">
    <location>
        <begin position="183"/>
        <end position="258"/>
    </location>
</feature>
<proteinExistence type="predicted"/>
<keyword evidence="3" id="KW-1185">Reference proteome</keyword>
<feature type="compositionally biased region" description="Basic and acidic residues" evidence="1">
    <location>
        <begin position="232"/>
        <end position="243"/>
    </location>
</feature>
<sequence>MPGKSNQQRPTPLDPPRPRRVTRRKRLATAAAVTLAALGLAAADQTLPEAHADHPATMQRLGRLLGVGWGDGYHVCRDGGFRPGADLPPHGYPDQFGHASCRDGCGQIYPPGTGLSQVHSGLPHLLTGLPSLPAVSGPVVYPSGVAPCNDEGCDASIFPSGNPPASCDDAGCDTALDSHDFTATGNSADDTGLADTGSADAGAPPTESDEAMELPQDWTVEQDVPIDDEPSDDKALETSEPHVVEPNGIASPSDQSMPFTVTAPKVKQPLLDFSGPNQLPFASADSDPADAGDQFGGDPLDVEPDLLNDEAIEQQLPPSAYFRGDDDLGLEHSGTADLVAPQTELPETELPVQLPSVQMESPPAADAPEVEAPTVDAPAVTAPPIRSNPFLGTGLRSAPSTSRNTVPRVATLPHAAPTRDWNPIHQPD</sequence>
<dbReference type="RefSeq" id="WP_419581036.1">
    <property type="nucleotide sequence ID" value="NZ_CP036432.1"/>
</dbReference>
<dbReference type="InterPro" id="IPR006311">
    <property type="entry name" value="TAT_signal"/>
</dbReference>
<evidence type="ECO:0000256" key="1">
    <source>
        <dbReference type="SAM" id="MobiDB-lite"/>
    </source>
</evidence>
<organism evidence="2 3">
    <name type="scientific">Stieleria magnilauensis</name>
    <dbReference type="NCBI Taxonomy" id="2527963"/>
    <lineage>
        <taxon>Bacteria</taxon>
        <taxon>Pseudomonadati</taxon>
        <taxon>Planctomycetota</taxon>
        <taxon>Planctomycetia</taxon>
        <taxon>Pirellulales</taxon>
        <taxon>Pirellulaceae</taxon>
        <taxon>Stieleria</taxon>
    </lineage>
</organism>
<feature type="compositionally biased region" description="Low complexity" evidence="1">
    <location>
        <begin position="282"/>
        <end position="293"/>
    </location>
</feature>
<feature type="region of interest" description="Disordered" evidence="1">
    <location>
        <begin position="1"/>
        <end position="25"/>
    </location>
</feature>
<feature type="region of interest" description="Disordered" evidence="1">
    <location>
        <begin position="379"/>
        <end position="428"/>
    </location>
</feature>
<dbReference type="PROSITE" id="PS51318">
    <property type="entry name" value="TAT"/>
    <property type="match status" value="1"/>
</dbReference>
<evidence type="ECO:0000313" key="3">
    <source>
        <dbReference type="Proteomes" id="UP000318081"/>
    </source>
</evidence>
<accession>A0ABX5XK95</accession>
<gene>
    <name evidence="2" type="ORF">TBK1r_13400</name>
</gene>
<dbReference type="Proteomes" id="UP000318081">
    <property type="component" value="Chromosome"/>
</dbReference>
<protein>
    <submittedName>
        <fullName evidence="2">Uncharacterized protein</fullName>
    </submittedName>
</protein>
<name>A0ABX5XK95_9BACT</name>
<reference evidence="2 3" key="1">
    <citation type="submission" date="2019-02" db="EMBL/GenBank/DDBJ databases">
        <title>Deep-cultivation of Planctomycetes and their phenomic and genomic characterization uncovers novel biology.</title>
        <authorList>
            <person name="Wiegand S."/>
            <person name="Jogler M."/>
            <person name="Boedeker C."/>
            <person name="Pinto D."/>
            <person name="Vollmers J."/>
            <person name="Rivas-Marin E."/>
            <person name="Kohn T."/>
            <person name="Peeters S.H."/>
            <person name="Heuer A."/>
            <person name="Rast P."/>
            <person name="Oberbeckmann S."/>
            <person name="Bunk B."/>
            <person name="Jeske O."/>
            <person name="Meyerdierks A."/>
            <person name="Storesund J.E."/>
            <person name="Kallscheuer N."/>
            <person name="Luecker S."/>
            <person name="Lage O.M."/>
            <person name="Pohl T."/>
            <person name="Merkel B.J."/>
            <person name="Hornburger P."/>
            <person name="Mueller R.-W."/>
            <person name="Bruemmer F."/>
            <person name="Labrenz M."/>
            <person name="Spormann A.M."/>
            <person name="Op den Camp H."/>
            <person name="Overmann J."/>
            <person name="Amann R."/>
            <person name="Jetten M.S.M."/>
            <person name="Mascher T."/>
            <person name="Medema M.H."/>
            <person name="Devos D.P."/>
            <person name="Kaster A.-K."/>
            <person name="Ovreas L."/>
            <person name="Rohde M."/>
            <person name="Galperin M.Y."/>
            <person name="Jogler C."/>
        </authorList>
    </citation>
    <scope>NUCLEOTIDE SEQUENCE [LARGE SCALE GENOMIC DNA]</scope>
    <source>
        <strain evidence="2 3">TBK1r</strain>
    </source>
</reference>